<proteinExistence type="predicted"/>
<gene>
    <name evidence="1" type="ORF">LTRI10_LOCUS22470</name>
</gene>
<organism evidence="1 2">
    <name type="scientific">Linum trigynum</name>
    <dbReference type="NCBI Taxonomy" id="586398"/>
    <lineage>
        <taxon>Eukaryota</taxon>
        <taxon>Viridiplantae</taxon>
        <taxon>Streptophyta</taxon>
        <taxon>Embryophyta</taxon>
        <taxon>Tracheophyta</taxon>
        <taxon>Spermatophyta</taxon>
        <taxon>Magnoliopsida</taxon>
        <taxon>eudicotyledons</taxon>
        <taxon>Gunneridae</taxon>
        <taxon>Pentapetalae</taxon>
        <taxon>rosids</taxon>
        <taxon>fabids</taxon>
        <taxon>Malpighiales</taxon>
        <taxon>Linaceae</taxon>
        <taxon>Linum</taxon>
    </lineage>
</organism>
<keyword evidence="2" id="KW-1185">Reference proteome</keyword>
<protein>
    <submittedName>
        <fullName evidence="1">Uncharacterized protein</fullName>
    </submittedName>
</protein>
<dbReference type="AlphaFoldDB" id="A0AAV2E6D4"/>
<sequence length="208" mass="23521">MFFSNNIFPLVLARRLLTCSLLNHTTPFASYVDLSSDLLCINENNLFCPFSRPTRGDIVPHDEGDRYKDGWFLENIIIHWNIQIGKQKAYVSIKWQTPTVLVTTCSDHAAEKQVGIVKRASSQGIGDLSNIKLIDDINQLVAGKKDMRDEIVKNPMHTFERCSGYFFSGEYMPSKKLDVFLSGIKVVRRNFTLMSKGKATSGNVKNPN</sequence>
<name>A0AAV2E6D4_9ROSI</name>
<dbReference type="Proteomes" id="UP001497516">
    <property type="component" value="Chromosome 4"/>
</dbReference>
<evidence type="ECO:0000313" key="2">
    <source>
        <dbReference type="Proteomes" id="UP001497516"/>
    </source>
</evidence>
<reference evidence="1 2" key="1">
    <citation type="submission" date="2024-04" db="EMBL/GenBank/DDBJ databases">
        <authorList>
            <person name="Fracassetti M."/>
        </authorList>
    </citation>
    <scope>NUCLEOTIDE SEQUENCE [LARGE SCALE GENOMIC DNA]</scope>
</reference>
<evidence type="ECO:0000313" key="1">
    <source>
        <dbReference type="EMBL" id="CAL1381065.1"/>
    </source>
</evidence>
<accession>A0AAV2E6D4</accession>
<dbReference type="EMBL" id="OZ034817">
    <property type="protein sequence ID" value="CAL1381065.1"/>
    <property type="molecule type" value="Genomic_DNA"/>
</dbReference>